<comment type="caution">
    <text evidence="4">The sequence shown here is derived from an EMBL/GenBank/DDBJ whole genome shotgun (WGS) entry which is preliminary data.</text>
</comment>
<gene>
    <name evidence="4" type="ORF">G1H11_15785</name>
</gene>
<evidence type="ECO:0000256" key="3">
    <source>
        <dbReference type="SAM" id="SignalP"/>
    </source>
</evidence>
<dbReference type="RefSeq" id="WP_163819549.1">
    <property type="nucleotide sequence ID" value="NZ_JAAGOB010000008.1"/>
</dbReference>
<dbReference type="SUPFAM" id="SSF69318">
    <property type="entry name" value="Integrin alpha N-terminal domain"/>
    <property type="match status" value="2"/>
</dbReference>
<dbReference type="Proteomes" id="UP000469185">
    <property type="component" value="Unassembled WGS sequence"/>
</dbReference>
<dbReference type="Gene3D" id="2.130.10.130">
    <property type="entry name" value="Integrin alpha, N-terminal"/>
    <property type="match status" value="3"/>
</dbReference>
<dbReference type="InterPro" id="IPR027039">
    <property type="entry name" value="Crtac1"/>
</dbReference>
<evidence type="ECO:0000313" key="4">
    <source>
        <dbReference type="EMBL" id="NED96770.1"/>
    </source>
</evidence>
<name>A0A6N9YPB3_9ACTN</name>
<dbReference type="PANTHER" id="PTHR16026:SF0">
    <property type="entry name" value="CARTILAGE ACIDIC PROTEIN 1"/>
    <property type="match status" value="1"/>
</dbReference>
<feature type="chain" id="PRO_5026945560" evidence="3">
    <location>
        <begin position="26"/>
        <end position="587"/>
    </location>
</feature>
<evidence type="ECO:0000256" key="1">
    <source>
        <dbReference type="ARBA" id="ARBA00022729"/>
    </source>
</evidence>
<dbReference type="InterPro" id="IPR028994">
    <property type="entry name" value="Integrin_alpha_N"/>
</dbReference>
<feature type="region of interest" description="Disordered" evidence="2">
    <location>
        <begin position="26"/>
        <end position="48"/>
    </location>
</feature>
<sequence>MFSRRRFAIAVLAPCVVMTGVPAVASGDDDMPARDSGDHGSRPGTGYSISVEEQTTEKGLWDPLLGMFAHAASAGDVNDDGWVDLYVGTFYKELPWERFFRGEIDDRGATEISPDRLLLGGPDGFEPDPTFPEMRDGSSSGSVFADLDNDGDLDLLVSHYYPYEFASQDPTNGQQVVALRNDDGQFTRVGQVAGEIAARSIAVADFDGDGNQDFFVIEDVYYEDALGPASGRLYLGNGDFQFDEATAATGLPDDLSGLGVVAADLNADGWPDLFISGSLRDKDVPEGEGIHQRARIFVNDGDGGFIEADASEFTMVSQLWRDESAGVTVGDLNRDGRHDLVVGSHPYPALATLWPQPVHIYLNQGNDENGMPMFTDVTAETGIGPVDGKPAHVTLADMDNDGWLDIVTGVSVGDGTEPAIFRHAGLDDGIPQFDTPWGLNDERQPTPEVAEWERIGIPRYWPTGVNADFNNDGRVDLFGVEWFPDLPSRYWENTSAAGNWLKVKVSSGSPLGSTVNVYRPGDRQRGKPPIFSRQIVSTEGYGGGALQTQHVGLGRLRAAEIEVIGPAPERDSARRYARAGETVQIDL</sequence>
<dbReference type="AlphaFoldDB" id="A0A6N9YPB3"/>
<dbReference type="EMBL" id="JAAGOB010000008">
    <property type="protein sequence ID" value="NED96770.1"/>
    <property type="molecule type" value="Genomic_DNA"/>
</dbReference>
<proteinExistence type="predicted"/>
<accession>A0A6N9YPB3</accession>
<feature type="signal peptide" evidence="3">
    <location>
        <begin position="1"/>
        <end position="25"/>
    </location>
</feature>
<protein>
    <submittedName>
        <fullName evidence="4">VCBS repeat-containing protein</fullName>
    </submittedName>
</protein>
<reference evidence="4 5" key="1">
    <citation type="submission" date="2020-02" db="EMBL/GenBank/DDBJ databases">
        <authorList>
            <person name="Li X.-J."/>
            <person name="Feng X.-M."/>
        </authorList>
    </citation>
    <scope>NUCLEOTIDE SEQUENCE [LARGE SCALE GENOMIC DNA]</scope>
    <source>
        <strain evidence="4 5">CGMCC 4.7225</strain>
    </source>
</reference>
<evidence type="ECO:0000313" key="5">
    <source>
        <dbReference type="Proteomes" id="UP000469185"/>
    </source>
</evidence>
<keyword evidence="1 3" id="KW-0732">Signal</keyword>
<dbReference type="Pfam" id="PF13517">
    <property type="entry name" value="FG-GAP_3"/>
    <property type="match status" value="3"/>
</dbReference>
<organism evidence="4 5">
    <name type="scientific">Phytoactinopolyspora alkaliphila</name>
    <dbReference type="NCBI Taxonomy" id="1783498"/>
    <lineage>
        <taxon>Bacteria</taxon>
        <taxon>Bacillati</taxon>
        <taxon>Actinomycetota</taxon>
        <taxon>Actinomycetes</taxon>
        <taxon>Jiangellales</taxon>
        <taxon>Jiangellaceae</taxon>
        <taxon>Phytoactinopolyspora</taxon>
    </lineage>
</organism>
<evidence type="ECO:0000256" key="2">
    <source>
        <dbReference type="SAM" id="MobiDB-lite"/>
    </source>
</evidence>
<dbReference type="PANTHER" id="PTHR16026">
    <property type="entry name" value="CARTILAGE ACIDIC PROTEIN 1"/>
    <property type="match status" value="1"/>
</dbReference>
<feature type="compositionally biased region" description="Basic and acidic residues" evidence="2">
    <location>
        <begin position="31"/>
        <end position="41"/>
    </location>
</feature>
<keyword evidence="5" id="KW-1185">Reference proteome</keyword>
<dbReference type="InterPro" id="IPR013517">
    <property type="entry name" value="FG-GAP"/>
</dbReference>